<evidence type="ECO:0000256" key="1">
    <source>
        <dbReference type="ARBA" id="ARBA00005532"/>
    </source>
</evidence>
<dbReference type="HAMAP" id="MF_00050">
    <property type="entry name" value="EF_Ts"/>
    <property type="match status" value="1"/>
</dbReference>
<reference evidence="8" key="1">
    <citation type="journal article" date="2019" name="Mol. Phylogenet. Evol.">
        <title>Morphological evolution and classification of the red algal order Ceramiales inferred using plastid phylogenomics.</title>
        <authorList>
            <person name="Diaz-Tapia P."/>
            <person name="Pasella M.M."/>
            <person name="Verbruggen H."/>
            <person name="Maggs C.A."/>
        </authorList>
    </citation>
    <scope>NUCLEOTIDE SEQUENCE</scope>
    <source>
        <strain evidence="8">HV05551</strain>
    </source>
</reference>
<dbReference type="SUPFAM" id="SSF46934">
    <property type="entry name" value="UBA-like"/>
    <property type="match status" value="1"/>
</dbReference>
<dbReference type="Gene3D" id="1.10.8.10">
    <property type="entry name" value="DNA helicase RuvA subunit, C-terminal domain"/>
    <property type="match status" value="1"/>
</dbReference>
<proteinExistence type="inferred from homology"/>
<geneLocation type="plastid" evidence="8"/>
<dbReference type="PANTHER" id="PTHR11741">
    <property type="entry name" value="ELONGATION FACTOR TS"/>
    <property type="match status" value="1"/>
</dbReference>
<dbReference type="GO" id="GO:0005739">
    <property type="term" value="C:mitochondrion"/>
    <property type="evidence" value="ECO:0007669"/>
    <property type="project" value="UniProtKB-SubCell"/>
</dbReference>
<dbReference type="PROSITE" id="PS01127">
    <property type="entry name" value="EF_TS_2"/>
    <property type="match status" value="1"/>
</dbReference>
<dbReference type="PROSITE" id="PS01126">
    <property type="entry name" value="EF_TS_1"/>
    <property type="match status" value="1"/>
</dbReference>
<keyword evidence="2 4" id="KW-0251">Elongation factor</keyword>
<evidence type="ECO:0000256" key="6">
    <source>
        <dbReference type="RuleBase" id="RU000642"/>
    </source>
</evidence>
<keyword evidence="3 4" id="KW-0648">Protein biosynthesis</keyword>
<evidence type="ECO:0000256" key="2">
    <source>
        <dbReference type="ARBA" id="ARBA00022768"/>
    </source>
</evidence>
<dbReference type="InterPro" id="IPR018101">
    <property type="entry name" value="Transl_elong_Ts_CS"/>
</dbReference>
<dbReference type="InterPro" id="IPR001816">
    <property type="entry name" value="Transl_elong_EFTs/EF1B"/>
</dbReference>
<keyword evidence="8" id="KW-0934">Plastid</keyword>
<dbReference type="GO" id="GO:0003746">
    <property type="term" value="F:translation elongation factor activity"/>
    <property type="evidence" value="ECO:0007669"/>
    <property type="project" value="UniProtKB-UniRule"/>
</dbReference>
<keyword evidence="4" id="KW-0963">Cytoplasm</keyword>
<dbReference type="Gene3D" id="1.10.286.20">
    <property type="match status" value="1"/>
</dbReference>
<sequence length="220" mass="24893">MKKMKISAKFVQELRNKTGAGMMDCKKALQSSDGDMELAIEALRKKGLALADKKANRIAVEGIIESYIHAGSRIGVLVEINCETDFVARRSEFQNLAKDLAMQIVACPSVKYISIDDIDNNVIELETRIESEKEDLLNKPADIKERIVSGRIAKRLKEMSLMNQAFIKNTEISIEELIKQHIVLLGENIKVRRFEKFLLGEGLDRKESNFLVDVENIINK</sequence>
<reference evidence="8" key="2">
    <citation type="submission" date="2019-04" db="EMBL/GenBank/DDBJ databases">
        <authorList>
            <person name="Pasella M."/>
        </authorList>
    </citation>
    <scope>NUCLEOTIDE SEQUENCE</scope>
    <source>
        <strain evidence="8">HV05551</strain>
    </source>
</reference>
<feature type="domain" description="Translation elongation factor EFTs/EF1B dimerisation" evidence="7">
    <location>
        <begin position="52"/>
        <end position="201"/>
    </location>
</feature>
<dbReference type="CDD" id="cd14275">
    <property type="entry name" value="UBA_EF-Ts"/>
    <property type="match status" value="1"/>
</dbReference>
<evidence type="ECO:0000256" key="4">
    <source>
        <dbReference type="HAMAP-Rule" id="MF_00050"/>
    </source>
</evidence>
<dbReference type="Gene3D" id="3.30.479.20">
    <property type="entry name" value="Elongation factor Ts, dimerisation domain"/>
    <property type="match status" value="1"/>
</dbReference>
<keyword evidence="5" id="KW-0496">Mitochondrion</keyword>
<protein>
    <recommendedName>
        <fullName evidence="5">Elongation factor Ts, mitochondrial</fullName>
        <shortName evidence="5">EF-Ts</shortName>
        <shortName evidence="5">EF-TsMt</shortName>
    </recommendedName>
</protein>
<gene>
    <name evidence="8" type="primary">tsf</name>
</gene>
<dbReference type="PANTHER" id="PTHR11741:SF0">
    <property type="entry name" value="ELONGATION FACTOR TS, MITOCHONDRIAL"/>
    <property type="match status" value="1"/>
</dbReference>
<evidence type="ECO:0000256" key="3">
    <source>
        <dbReference type="ARBA" id="ARBA00022917"/>
    </source>
</evidence>
<dbReference type="FunFam" id="1.10.8.10:FF:000001">
    <property type="entry name" value="Elongation factor Ts"/>
    <property type="match status" value="1"/>
</dbReference>
<organism evidence="8">
    <name type="scientific">Hypnea pannosa</name>
    <dbReference type="NCBI Taxonomy" id="105607"/>
    <lineage>
        <taxon>Eukaryota</taxon>
        <taxon>Rhodophyta</taxon>
        <taxon>Florideophyceae</taxon>
        <taxon>Rhodymeniophycidae</taxon>
        <taxon>Gigartinales</taxon>
        <taxon>Hypneaceae</taxon>
        <taxon>Hypnea</taxon>
    </lineage>
</organism>
<comment type="function">
    <text evidence="4 6">Associates with the EF-Tu.GDP complex and induces the exchange of GDP to GTP. It remains bound to the aminoacyl-tRNA.EF-Tu.GTP complex up to the GTP hydrolysis stage on the ribosome.</text>
</comment>
<dbReference type="SUPFAM" id="SSF54713">
    <property type="entry name" value="Elongation factor Ts (EF-Ts), dimerisation domain"/>
    <property type="match status" value="1"/>
</dbReference>
<dbReference type="EMBL" id="MK814680">
    <property type="protein sequence ID" value="QCI07164.1"/>
    <property type="molecule type" value="Genomic_DNA"/>
</dbReference>
<evidence type="ECO:0000259" key="7">
    <source>
        <dbReference type="Pfam" id="PF00889"/>
    </source>
</evidence>
<dbReference type="InterPro" id="IPR014039">
    <property type="entry name" value="Transl_elong_EFTs/EF1B_dimer"/>
</dbReference>
<dbReference type="InterPro" id="IPR036402">
    <property type="entry name" value="EF-Ts_dimer_sf"/>
</dbReference>
<dbReference type="InterPro" id="IPR009060">
    <property type="entry name" value="UBA-like_sf"/>
</dbReference>
<accession>A0A4D6WTN4</accession>
<comment type="subcellular location">
    <subcellularLocation>
        <location evidence="4">Cytoplasm</location>
    </subcellularLocation>
    <subcellularLocation>
        <location evidence="5">Mitochondrion</location>
    </subcellularLocation>
</comment>
<evidence type="ECO:0000313" key="8">
    <source>
        <dbReference type="EMBL" id="QCI07164.1"/>
    </source>
</evidence>
<comment type="similarity">
    <text evidence="1 4 6">Belongs to the EF-Ts family.</text>
</comment>
<evidence type="ECO:0000256" key="5">
    <source>
        <dbReference type="HAMAP-Rule" id="MF_03135"/>
    </source>
</evidence>
<name>A0A4D6WTN4_9FLOR</name>
<dbReference type="Pfam" id="PF00889">
    <property type="entry name" value="EF_TS"/>
    <property type="match status" value="1"/>
</dbReference>
<dbReference type="AlphaFoldDB" id="A0A4D6WTN4"/>
<dbReference type="NCBIfam" id="TIGR00116">
    <property type="entry name" value="tsf"/>
    <property type="match status" value="1"/>
</dbReference>